<dbReference type="GO" id="GO:0015969">
    <property type="term" value="P:guanosine tetraphosphate metabolic process"/>
    <property type="evidence" value="ECO:0007669"/>
    <property type="project" value="InterPro"/>
</dbReference>
<evidence type="ECO:0000259" key="2">
    <source>
        <dbReference type="SMART" id="SM00954"/>
    </source>
</evidence>
<gene>
    <name evidence="3" type="ORF">SAMN02745152_00568</name>
</gene>
<reference evidence="3 4" key="1">
    <citation type="submission" date="2017-02" db="EMBL/GenBank/DDBJ databases">
        <authorList>
            <person name="Peterson S.W."/>
        </authorList>
    </citation>
    <scope>NUCLEOTIDE SEQUENCE [LARGE SCALE GENOMIC DNA]</scope>
    <source>
        <strain evidence="3 4">ATCC BAA-909</strain>
    </source>
</reference>
<evidence type="ECO:0000313" key="3">
    <source>
        <dbReference type="EMBL" id="SJZ55057.1"/>
    </source>
</evidence>
<proteinExistence type="predicted"/>
<dbReference type="OrthoDB" id="9789634at2"/>
<dbReference type="SUPFAM" id="SSF81301">
    <property type="entry name" value="Nucleotidyltransferase"/>
    <property type="match status" value="1"/>
</dbReference>
<dbReference type="InterPro" id="IPR019734">
    <property type="entry name" value="TPR_rpt"/>
</dbReference>
<protein>
    <submittedName>
        <fullName evidence="3">PpGpp synthetase catalytic domain-containing protein (RelA/SpoT-type nucleotidyltranferase)</fullName>
    </submittedName>
</protein>
<organism evidence="3 4">
    <name type="scientific">Treponema berlinense</name>
    <dbReference type="NCBI Taxonomy" id="225004"/>
    <lineage>
        <taxon>Bacteria</taxon>
        <taxon>Pseudomonadati</taxon>
        <taxon>Spirochaetota</taxon>
        <taxon>Spirochaetia</taxon>
        <taxon>Spirochaetales</taxon>
        <taxon>Treponemataceae</taxon>
        <taxon>Treponema</taxon>
    </lineage>
</organism>
<dbReference type="SMART" id="SM00028">
    <property type="entry name" value="TPR"/>
    <property type="match status" value="4"/>
</dbReference>
<sequence length="419" mass="48376">MSKITFSIPHKDEIKKIYESYNPVLSEIMQKIEAKLKKTIKLASMPTYKSRIKSFNSYYRKILRLKADEFSSRGKLVELTDMIGIRIICAFIEDLHEVEQQVRKNFTVKEVEYKGSGDNFREFGYESIHVLISIPADCMPDSNSEKVPDGLVCEIQIRTILQDAWAEVEHELIYKTEFSPFDMPLRRKLASINASLSLADTIFQEIRDYQKKLQLETSERRESFYEKVDETTGEFSEEEKSKLKSDTKEIGKASQFIRGTIDDMLLDAIHAHNNGEMQKAIVIYTQILESKPVPADIVLSVVFKHRGMAYFASNDYKNALKDFESSVKYDENGFRSYYYIGIVYTVLLKYEKAIEAFSKSLEINEFQSHARYRRAVAYSKVGEDEKALEDLSAAEAMGLEIADEKLLKEKLLKKLDISM</sequence>
<dbReference type="Pfam" id="PF13181">
    <property type="entry name" value="TPR_8"/>
    <property type="match status" value="1"/>
</dbReference>
<name>A0A1T4LKJ2_9SPIR</name>
<dbReference type="Proteomes" id="UP000190395">
    <property type="component" value="Unassembled WGS sequence"/>
</dbReference>
<dbReference type="InterPro" id="IPR007685">
    <property type="entry name" value="RelA_SpoT"/>
</dbReference>
<dbReference type="SUPFAM" id="SSF48452">
    <property type="entry name" value="TPR-like"/>
    <property type="match status" value="1"/>
</dbReference>
<dbReference type="PROSITE" id="PS50005">
    <property type="entry name" value="TPR"/>
    <property type="match status" value="2"/>
</dbReference>
<feature type="repeat" description="TPR" evidence="1">
    <location>
        <begin position="334"/>
        <end position="367"/>
    </location>
</feature>
<feature type="domain" description="RelA/SpoT" evidence="2">
    <location>
        <begin position="50"/>
        <end position="180"/>
    </location>
</feature>
<dbReference type="Pfam" id="PF04607">
    <property type="entry name" value="RelA_SpoT"/>
    <property type="match status" value="1"/>
</dbReference>
<dbReference type="Gene3D" id="1.10.287.860">
    <property type="entry name" value="Nucleotidyltransferase"/>
    <property type="match status" value="1"/>
</dbReference>
<evidence type="ECO:0000313" key="4">
    <source>
        <dbReference type="Proteomes" id="UP000190395"/>
    </source>
</evidence>
<keyword evidence="1" id="KW-0802">TPR repeat</keyword>
<evidence type="ECO:0000256" key="1">
    <source>
        <dbReference type="PROSITE-ProRule" id="PRU00339"/>
    </source>
</evidence>
<dbReference type="CDD" id="cd05399">
    <property type="entry name" value="NT_Rel-Spo_like"/>
    <property type="match status" value="1"/>
</dbReference>
<dbReference type="InterPro" id="IPR011990">
    <property type="entry name" value="TPR-like_helical_dom_sf"/>
</dbReference>
<dbReference type="PANTHER" id="PTHR41773:SF1">
    <property type="entry name" value="RELA_SPOT DOMAIN-CONTAINING PROTEIN"/>
    <property type="match status" value="1"/>
</dbReference>
<dbReference type="Gene3D" id="3.30.460.10">
    <property type="entry name" value="Beta Polymerase, domain 2"/>
    <property type="match status" value="1"/>
</dbReference>
<dbReference type="RefSeq" id="WP_078930318.1">
    <property type="nucleotide sequence ID" value="NZ_FUXC01000002.1"/>
</dbReference>
<dbReference type="PANTHER" id="PTHR41773">
    <property type="entry name" value="GTP PYROPHOSPHATASE-RELATED"/>
    <property type="match status" value="1"/>
</dbReference>
<dbReference type="SMART" id="SM00954">
    <property type="entry name" value="RelA_SpoT"/>
    <property type="match status" value="1"/>
</dbReference>
<feature type="repeat" description="TPR" evidence="1">
    <location>
        <begin position="300"/>
        <end position="333"/>
    </location>
</feature>
<dbReference type="Pfam" id="PF00515">
    <property type="entry name" value="TPR_1"/>
    <property type="match status" value="1"/>
</dbReference>
<dbReference type="Gene3D" id="1.25.40.10">
    <property type="entry name" value="Tetratricopeptide repeat domain"/>
    <property type="match status" value="2"/>
</dbReference>
<dbReference type="STRING" id="225004.SAMN02745152_00568"/>
<dbReference type="GeneID" id="303366837"/>
<dbReference type="InterPro" id="IPR043519">
    <property type="entry name" value="NT_sf"/>
</dbReference>
<dbReference type="EMBL" id="FUXC01000002">
    <property type="protein sequence ID" value="SJZ55057.1"/>
    <property type="molecule type" value="Genomic_DNA"/>
</dbReference>
<accession>A0A1T4LKJ2</accession>
<keyword evidence="4" id="KW-1185">Reference proteome</keyword>
<dbReference type="AlphaFoldDB" id="A0A1T4LKJ2"/>